<dbReference type="AlphaFoldDB" id="A0A563DAX3"/>
<feature type="region of interest" description="Disordered" evidence="2">
    <location>
        <begin position="259"/>
        <end position="279"/>
    </location>
</feature>
<comment type="caution">
    <text evidence="3">The sequence shown here is derived from an EMBL/GenBank/DDBJ whole genome shotgun (WGS) entry which is preliminary data.</text>
</comment>
<evidence type="ECO:0008006" key="5">
    <source>
        <dbReference type="Google" id="ProtNLM"/>
    </source>
</evidence>
<dbReference type="OrthoDB" id="1243473at2"/>
<dbReference type="Proteomes" id="UP000319499">
    <property type="component" value="Unassembled WGS sequence"/>
</dbReference>
<accession>A0A563DAX3</accession>
<dbReference type="Gene3D" id="3.90.226.10">
    <property type="entry name" value="2-enoyl-CoA Hydratase, Chain A, domain 1"/>
    <property type="match status" value="1"/>
</dbReference>
<keyword evidence="4" id="KW-1185">Reference proteome</keyword>
<protein>
    <recommendedName>
        <fullName evidence="5">Clp protease ClpP</fullName>
    </recommendedName>
</protein>
<dbReference type="EMBL" id="SELH01000024">
    <property type="protein sequence ID" value="TWP27081.1"/>
    <property type="molecule type" value="Genomic_DNA"/>
</dbReference>
<sequence>MTFEIKIYGGISDYQSENTFTLKDLQRRLEEYNGEPDVLVRIKTDGGYVDEGFAIYGELRRFAKEKNIKITTRADGFVASIGTVIFLAGDKRILNPYILPFIHEAYSPMGEDSEFVNESLAKFYTEHTLMSEQQARELMQQETYIPLDQALDMKFGTEVDEVYKPEFLNKIMHKMEEKNNKETWLKKRFNAFTKAFKANNKIEFDASNNELLFSEVQESEEVKIGDTASYNGEPAKGEVTMSDGTIYVFENGALKEIKKNSAEPEPKDPPIETDPKDTKIQELEKQLNKEKEEKEILIKDLQKFKNEAERSTKILNKFTELESSMADEQAKKDKYEGGSINYLEKLKNLNI</sequence>
<gene>
    <name evidence="3" type="ORF">ETU09_08145</name>
</gene>
<feature type="coiled-coil region" evidence="1">
    <location>
        <begin position="280"/>
        <end position="311"/>
    </location>
</feature>
<keyword evidence="1" id="KW-0175">Coiled coil</keyword>
<dbReference type="RefSeq" id="WP_146293031.1">
    <property type="nucleotide sequence ID" value="NZ_SELH01000024.1"/>
</dbReference>
<evidence type="ECO:0000256" key="1">
    <source>
        <dbReference type="SAM" id="Coils"/>
    </source>
</evidence>
<evidence type="ECO:0000313" key="4">
    <source>
        <dbReference type="Proteomes" id="UP000319499"/>
    </source>
</evidence>
<evidence type="ECO:0000313" key="3">
    <source>
        <dbReference type="EMBL" id="TWP27081.1"/>
    </source>
</evidence>
<dbReference type="InterPro" id="IPR029045">
    <property type="entry name" value="ClpP/crotonase-like_dom_sf"/>
</dbReference>
<reference evidence="3 4" key="1">
    <citation type="submission" date="2019-02" db="EMBL/GenBank/DDBJ databases">
        <title>Apibacter muscae sp. nov.: a novel member of the house fly microbiota.</title>
        <authorList>
            <person name="Park R."/>
        </authorList>
    </citation>
    <scope>NUCLEOTIDE SEQUENCE [LARGE SCALE GENOMIC DNA]</scope>
    <source>
        <strain evidence="3 4">AL1</strain>
    </source>
</reference>
<dbReference type="SUPFAM" id="SSF52096">
    <property type="entry name" value="ClpP/crotonase"/>
    <property type="match status" value="1"/>
</dbReference>
<dbReference type="Pfam" id="PF00574">
    <property type="entry name" value="CLP_protease"/>
    <property type="match status" value="1"/>
</dbReference>
<evidence type="ECO:0000256" key="2">
    <source>
        <dbReference type="SAM" id="MobiDB-lite"/>
    </source>
</evidence>
<proteinExistence type="predicted"/>
<dbReference type="InterPro" id="IPR023562">
    <property type="entry name" value="ClpP/TepA"/>
</dbReference>
<organism evidence="3 4">
    <name type="scientific">Apibacter muscae</name>
    <dbReference type="NCBI Taxonomy" id="2509004"/>
    <lineage>
        <taxon>Bacteria</taxon>
        <taxon>Pseudomonadati</taxon>
        <taxon>Bacteroidota</taxon>
        <taxon>Flavobacteriia</taxon>
        <taxon>Flavobacteriales</taxon>
        <taxon>Weeksellaceae</taxon>
        <taxon>Apibacter</taxon>
    </lineage>
</organism>
<name>A0A563DAX3_9FLAO</name>